<dbReference type="PANTHER" id="PTHR23526">
    <property type="entry name" value="INTEGRAL MEMBRANE TRANSPORT PROTEIN-RELATED"/>
    <property type="match status" value="1"/>
</dbReference>
<dbReference type="OrthoDB" id="2767994at2"/>
<dbReference type="RefSeq" id="WP_071309052.1">
    <property type="nucleotide sequence ID" value="NZ_MLQR01000017.1"/>
</dbReference>
<feature type="transmembrane region" description="Helical" evidence="2">
    <location>
        <begin position="143"/>
        <end position="168"/>
    </location>
</feature>
<keyword evidence="2" id="KW-0812">Transmembrane</keyword>
<evidence type="ECO:0000313" key="3">
    <source>
        <dbReference type="EMBL" id="OIJ14663.1"/>
    </source>
</evidence>
<accession>A0A1S2LRB2</accession>
<protein>
    <submittedName>
        <fullName evidence="3">MFS transporter</fullName>
    </submittedName>
</protein>
<keyword evidence="4" id="KW-1185">Reference proteome</keyword>
<dbReference type="InterPro" id="IPR052528">
    <property type="entry name" value="Sugar_transport-like"/>
</dbReference>
<dbReference type="AlphaFoldDB" id="A0A1S2LRB2"/>
<name>A0A1S2LRB2_9BACI</name>
<dbReference type="GO" id="GO:0005886">
    <property type="term" value="C:plasma membrane"/>
    <property type="evidence" value="ECO:0007669"/>
    <property type="project" value="UniProtKB-SubCell"/>
</dbReference>
<dbReference type="Gene3D" id="1.20.1250.20">
    <property type="entry name" value="MFS general substrate transporter like domains"/>
    <property type="match status" value="1"/>
</dbReference>
<comment type="caution">
    <text evidence="3">The sequence shown here is derived from an EMBL/GenBank/DDBJ whole genome shotgun (WGS) entry which is preliminary data.</text>
</comment>
<feature type="transmembrane region" description="Helical" evidence="2">
    <location>
        <begin position="254"/>
        <end position="273"/>
    </location>
</feature>
<gene>
    <name evidence="3" type="ORF">BKP37_07830</name>
</gene>
<feature type="transmembrane region" description="Helical" evidence="2">
    <location>
        <begin position="225"/>
        <end position="248"/>
    </location>
</feature>
<dbReference type="EMBL" id="MLQR01000017">
    <property type="protein sequence ID" value="OIJ14663.1"/>
    <property type="molecule type" value="Genomic_DNA"/>
</dbReference>
<evidence type="ECO:0000256" key="2">
    <source>
        <dbReference type="SAM" id="Phobius"/>
    </source>
</evidence>
<organism evidence="3 4">
    <name type="scientific">Anaerobacillus alkalilacustris</name>
    <dbReference type="NCBI Taxonomy" id="393763"/>
    <lineage>
        <taxon>Bacteria</taxon>
        <taxon>Bacillati</taxon>
        <taxon>Bacillota</taxon>
        <taxon>Bacilli</taxon>
        <taxon>Bacillales</taxon>
        <taxon>Bacillaceae</taxon>
        <taxon>Anaerobacillus</taxon>
    </lineage>
</organism>
<feature type="transmembrane region" description="Helical" evidence="2">
    <location>
        <begin position="285"/>
        <end position="315"/>
    </location>
</feature>
<keyword evidence="2" id="KW-1133">Transmembrane helix</keyword>
<feature type="transmembrane region" description="Helical" evidence="2">
    <location>
        <begin position="82"/>
        <end position="101"/>
    </location>
</feature>
<dbReference type="SUPFAM" id="SSF103473">
    <property type="entry name" value="MFS general substrate transporter"/>
    <property type="match status" value="1"/>
</dbReference>
<feature type="transmembrane region" description="Helical" evidence="2">
    <location>
        <begin position="21"/>
        <end position="43"/>
    </location>
</feature>
<keyword evidence="2" id="KW-0472">Membrane</keyword>
<sequence>MWHWLRVPKEKRLSRQAIITLSNHGIFQFGNSLSNIFVNLYLWRLTNDLWINGAYNLITLLAAPLATILIGKIAKQKDRLIIYRLGIFLTAIFYLCILLAMERMVDYFYLFALLKGVSTSFYWLGHFTLMYDFSTNNNRHRYLGFNMIVNNISQLTGPALAGLIIGIWADLTGYGIVFGLAFVMFFVASIGSLRMEKAPTHHKTYYLKYTFQMLRKYRNFSRSLAGWYIIGLPQGIMMYVPAILMFNVFGREDIIGLMNIVFFSLTIMSSYLVSRYASIEKTGLYMLLAAIGFSLGSTLLLWEIAVWSVVIFMVIHHVFNPLHSNTYTAHYYQMMDELPLNKNFRIESIVVRETAINLGRATSVIIVMLTIQNVYASFLPWLLFIMMILQFNLQWAVKRVKKIDSKTSLKQAR</sequence>
<feature type="transmembrane region" description="Helical" evidence="2">
    <location>
        <begin position="107"/>
        <end position="131"/>
    </location>
</feature>
<dbReference type="InterPro" id="IPR036259">
    <property type="entry name" value="MFS_trans_sf"/>
</dbReference>
<dbReference type="InterPro" id="IPR011701">
    <property type="entry name" value="MFS"/>
</dbReference>
<proteinExistence type="predicted"/>
<feature type="transmembrane region" description="Helical" evidence="2">
    <location>
        <begin position="378"/>
        <end position="397"/>
    </location>
</feature>
<evidence type="ECO:0000256" key="1">
    <source>
        <dbReference type="ARBA" id="ARBA00004651"/>
    </source>
</evidence>
<reference evidence="3 4" key="1">
    <citation type="submission" date="2016-10" db="EMBL/GenBank/DDBJ databases">
        <title>Draft genome sequences of four alkaliphilic bacteria belonging to the Anaerobacillus genus.</title>
        <authorList>
            <person name="Bassil N.M."/>
            <person name="Lloyd J.R."/>
        </authorList>
    </citation>
    <scope>NUCLEOTIDE SEQUENCE [LARGE SCALE GENOMIC DNA]</scope>
    <source>
        <strain evidence="3 4">DSM 18345</strain>
    </source>
</reference>
<dbReference type="PANTHER" id="PTHR23526:SF2">
    <property type="entry name" value="MAJOR FACILITATOR SUPERFAMILY (MFS) PROFILE DOMAIN-CONTAINING PROTEIN"/>
    <property type="match status" value="1"/>
</dbReference>
<dbReference type="GO" id="GO:0022857">
    <property type="term" value="F:transmembrane transporter activity"/>
    <property type="evidence" value="ECO:0007669"/>
    <property type="project" value="InterPro"/>
</dbReference>
<evidence type="ECO:0000313" key="4">
    <source>
        <dbReference type="Proteomes" id="UP000179524"/>
    </source>
</evidence>
<comment type="subcellular location">
    <subcellularLocation>
        <location evidence="1">Cell membrane</location>
        <topology evidence="1">Multi-pass membrane protein</topology>
    </subcellularLocation>
</comment>
<feature type="transmembrane region" description="Helical" evidence="2">
    <location>
        <begin position="49"/>
        <end position="70"/>
    </location>
</feature>
<dbReference type="Pfam" id="PF07690">
    <property type="entry name" value="MFS_1"/>
    <property type="match status" value="1"/>
</dbReference>
<feature type="transmembrane region" description="Helical" evidence="2">
    <location>
        <begin position="174"/>
        <end position="193"/>
    </location>
</feature>
<dbReference type="Proteomes" id="UP000179524">
    <property type="component" value="Unassembled WGS sequence"/>
</dbReference>